<name>A0A3M7T5C7_BRAPC</name>
<reference evidence="1 2" key="1">
    <citation type="journal article" date="2018" name="Sci. Rep.">
        <title>Genomic signatures of local adaptation to the degree of environmental predictability in rotifers.</title>
        <authorList>
            <person name="Franch-Gras L."/>
            <person name="Hahn C."/>
            <person name="Garcia-Roger E.M."/>
            <person name="Carmona M.J."/>
            <person name="Serra M."/>
            <person name="Gomez A."/>
        </authorList>
    </citation>
    <scope>NUCLEOTIDE SEQUENCE [LARGE SCALE GENOMIC DNA]</scope>
    <source>
        <strain evidence="1">HYR1</strain>
    </source>
</reference>
<evidence type="ECO:0000313" key="1">
    <source>
        <dbReference type="EMBL" id="RNA43171.1"/>
    </source>
</evidence>
<comment type="caution">
    <text evidence="1">The sequence shown here is derived from an EMBL/GenBank/DDBJ whole genome shotgun (WGS) entry which is preliminary data.</text>
</comment>
<organism evidence="1 2">
    <name type="scientific">Brachionus plicatilis</name>
    <name type="common">Marine rotifer</name>
    <name type="synonym">Brachionus muelleri</name>
    <dbReference type="NCBI Taxonomy" id="10195"/>
    <lineage>
        <taxon>Eukaryota</taxon>
        <taxon>Metazoa</taxon>
        <taxon>Spiralia</taxon>
        <taxon>Gnathifera</taxon>
        <taxon>Rotifera</taxon>
        <taxon>Eurotatoria</taxon>
        <taxon>Monogononta</taxon>
        <taxon>Pseudotrocha</taxon>
        <taxon>Ploima</taxon>
        <taxon>Brachionidae</taxon>
        <taxon>Brachionus</taxon>
    </lineage>
</organism>
<evidence type="ECO:0000313" key="2">
    <source>
        <dbReference type="Proteomes" id="UP000276133"/>
    </source>
</evidence>
<protein>
    <submittedName>
        <fullName evidence="1">Uncharacterized protein</fullName>
    </submittedName>
</protein>
<dbReference type="Proteomes" id="UP000276133">
    <property type="component" value="Unassembled WGS sequence"/>
</dbReference>
<sequence length="66" mass="8088">MDEDKKLRYGECNWFYVKLLKKSKKKILNYTHPNTIQWAEISFKKATNFVVFVRFYFQFNLVTKVT</sequence>
<proteinExistence type="predicted"/>
<accession>A0A3M7T5C7</accession>
<dbReference type="AlphaFoldDB" id="A0A3M7T5C7"/>
<gene>
    <name evidence="1" type="ORF">BpHYR1_047230</name>
</gene>
<dbReference type="EMBL" id="REGN01000265">
    <property type="protein sequence ID" value="RNA43171.1"/>
    <property type="molecule type" value="Genomic_DNA"/>
</dbReference>
<keyword evidence="2" id="KW-1185">Reference proteome</keyword>